<dbReference type="eggNOG" id="ENOG502Z916">
    <property type="taxonomic scope" value="Bacteria"/>
</dbReference>
<gene>
    <name evidence="1" type="ORF">HMPREF9333_01670</name>
</gene>
<reference evidence="1 2" key="1">
    <citation type="submission" date="2011-08" db="EMBL/GenBank/DDBJ databases">
        <title>The Genome Sequence of Johnsonella ignava ATCC 51276.</title>
        <authorList>
            <consortium name="The Broad Institute Genome Sequencing Platform"/>
            <person name="Earl A."/>
            <person name="Ward D."/>
            <person name="Feldgarden M."/>
            <person name="Gevers D."/>
            <person name="Izard J."/>
            <person name="Blanton J.M."/>
            <person name="Baranova O.V."/>
            <person name="Dewhirst F.E."/>
            <person name="Young S.K."/>
            <person name="Zeng Q."/>
            <person name="Gargeya S."/>
            <person name="Fitzgerald M."/>
            <person name="Haas B."/>
            <person name="Abouelleil A."/>
            <person name="Alvarado L."/>
            <person name="Arachchi H.M."/>
            <person name="Berlin A."/>
            <person name="Brown A."/>
            <person name="Chapman S.B."/>
            <person name="Chen Z."/>
            <person name="Dunbar C."/>
            <person name="Freedman E."/>
            <person name="Gearin G."/>
            <person name="Gellesch M."/>
            <person name="Goldberg J."/>
            <person name="Griggs A."/>
            <person name="Gujja S."/>
            <person name="Heiman D."/>
            <person name="Howarth C."/>
            <person name="Larson L."/>
            <person name="Lui A."/>
            <person name="MacDonald P.J.P."/>
            <person name="Montmayeur A."/>
            <person name="Murphy C."/>
            <person name="Neiman D."/>
            <person name="Pearson M."/>
            <person name="Priest M."/>
            <person name="Roberts A."/>
            <person name="Saif S."/>
            <person name="Shea T."/>
            <person name="Shenoy N."/>
            <person name="Sisk P."/>
            <person name="Stolte C."/>
            <person name="Sykes S."/>
            <person name="Wortman J."/>
            <person name="Nusbaum C."/>
            <person name="Birren B."/>
        </authorList>
    </citation>
    <scope>NUCLEOTIDE SEQUENCE [LARGE SCALE GENOMIC DNA]</scope>
    <source>
        <strain evidence="1 2">ATCC 51276</strain>
    </source>
</reference>
<protein>
    <recommendedName>
        <fullName evidence="3">DUF3881 family protein</fullName>
    </recommendedName>
</protein>
<dbReference type="Proteomes" id="UP000003011">
    <property type="component" value="Unassembled WGS sequence"/>
</dbReference>
<keyword evidence="2" id="KW-1185">Reference proteome</keyword>
<dbReference type="STRING" id="679200.HMPREF9333_01670"/>
<dbReference type="AlphaFoldDB" id="G5GJD0"/>
<name>G5GJD0_9FIRM</name>
<evidence type="ECO:0000313" key="2">
    <source>
        <dbReference type="Proteomes" id="UP000003011"/>
    </source>
</evidence>
<comment type="caution">
    <text evidence="1">The sequence shown here is derived from an EMBL/GenBank/DDBJ whole genome shotgun (WGS) entry which is preliminary data.</text>
</comment>
<dbReference type="InterPro" id="IPR024541">
    <property type="entry name" value="DUF3881"/>
</dbReference>
<dbReference type="HOGENOM" id="CLU_958785_0_0_9"/>
<organism evidence="1 2">
    <name type="scientific">Johnsonella ignava ATCC 51276</name>
    <dbReference type="NCBI Taxonomy" id="679200"/>
    <lineage>
        <taxon>Bacteria</taxon>
        <taxon>Bacillati</taxon>
        <taxon>Bacillota</taxon>
        <taxon>Clostridia</taxon>
        <taxon>Lachnospirales</taxon>
        <taxon>Lachnospiraceae</taxon>
        <taxon>Johnsonella</taxon>
    </lineage>
</organism>
<dbReference type="Pfam" id="PF12997">
    <property type="entry name" value="DUF3881"/>
    <property type="match status" value="2"/>
</dbReference>
<dbReference type="EMBL" id="ACZL01000027">
    <property type="protein sequence ID" value="EHI55151.1"/>
    <property type="molecule type" value="Genomic_DNA"/>
</dbReference>
<sequence length="319" mass="37366">MKFEGWINIMHMYLRCAGFPNYRGRNEVKNLLEKLEHDNMDKMRAVSFNKDEMRWEIKAGVTPTMGICMMGTINKENGTYVREHYFPYINSEDMSLNLPCFIKRRIDYDTYSGVIDDSKRDISLIFRINNTFEYLDRFLKRKSVAAKAVYLSAWSSCGRIILPLADKGLQSNNDIKIQQKKFDDSFRNFENTEYNYNEPDPENTRDFSGFGSLSEELNMYSCAVLRMNKEDIYTIVESYFIPCGIECEVYSALGYILKIETHKNYYTNEIIYDLVLECNGIPFHVGINKCDLEGEPVVGRRFKGVVWMQGRVEFEKDSF</sequence>
<dbReference type="OrthoDB" id="9774037at2"/>
<evidence type="ECO:0008006" key="3">
    <source>
        <dbReference type="Google" id="ProtNLM"/>
    </source>
</evidence>
<proteinExistence type="predicted"/>
<evidence type="ECO:0000313" key="1">
    <source>
        <dbReference type="EMBL" id="EHI55151.1"/>
    </source>
</evidence>
<accession>G5GJD0</accession>